<keyword evidence="1" id="KW-0808">Transferase</keyword>
<sequence>MTDSSIDLKTDIPHSARIYDYILGGKDNYPADREAAGAIVADWPNLPKSMRANRNFMARLAHHLAAEHGVRQFLDIGTGLPTSPNLHEVAQSVAPESRIVYVDNDPIVLVHARALLTSTPEGRTSYLDADFLDPEAILGSAQLRDTFDLSRPVAVSLIAIVHFMPDDAKVQAILDRLMEPLAPGSLLAVSACTADSAPEEVTAGVAAYNANGISTVARDKERFGRFFRGLELLDPGVVLVNHWHPDAEAAAVDDAHVHMYGALARKPA</sequence>
<dbReference type="InterPro" id="IPR006764">
    <property type="entry name" value="SAM_dep_MeTrfase_SAV2177_type"/>
</dbReference>
<dbReference type="EMBL" id="WOFH01000016">
    <property type="protein sequence ID" value="MUN41777.1"/>
    <property type="molecule type" value="Genomic_DNA"/>
</dbReference>
<dbReference type="Pfam" id="PF04672">
    <property type="entry name" value="Methyltransf_19"/>
    <property type="match status" value="1"/>
</dbReference>
<accession>A0A7K1LBH3</accession>
<reference evidence="1 2" key="1">
    <citation type="submission" date="2019-11" db="EMBL/GenBank/DDBJ databases">
        <authorList>
            <person name="Cao P."/>
        </authorList>
    </citation>
    <scope>NUCLEOTIDE SEQUENCE [LARGE SCALE GENOMIC DNA]</scope>
    <source>
        <strain evidence="1 2">NEAU-AAG5</strain>
    </source>
</reference>
<gene>
    <name evidence="1" type="ORF">GNZ18_35105</name>
</gene>
<dbReference type="Gene3D" id="3.40.50.150">
    <property type="entry name" value="Vaccinia Virus protein VP39"/>
    <property type="match status" value="1"/>
</dbReference>
<protein>
    <submittedName>
        <fullName evidence="1">SAM-dependent methyltransferase</fullName>
    </submittedName>
</protein>
<name>A0A7K1LBH3_9ACTN</name>
<comment type="caution">
    <text evidence="1">The sequence shown here is derived from an EMBL/GenBank/DDBJ whole genome shotgun (WGS) entry which is preliminary data.</text>
</comment>
<dbReference type="GO" id="GO:0032259">
    <property type="term" value="P:methylation"/>
    <property type="evidence" value="ECO:0007669"/>
    <property type="project" value="UniProtKB-KW"/>
</dbReference>
<keyword evidence="1" id="KW-0489">Methyltransferase</keyword>
<evidence type="ECO:0000313" key="1">
    <source>
        <dbReference type="EMBL" id="MUN41777.1"/>
    </source>
</evidence>
<keyword evidence="2" id="KW-1185">Reference proteome</keyword>
<proteinExistence type="predicted"/>
<evidence type="ECO:0000313" key="2">
    <source>
        <dbReference type="Proteomes" id="UP000432015"/>
    </source>
</evidence>
<dbReference type="RefSeq" id="WP_156220973.1">
    <property type="nucleotide sequence ID" value="NZ_WOFH01000016.1"/>
</dbReference>
<organism evidence="1 2">
    <name type="scientific">Actinomadura litoris</name>
    <dbReference type="NCBI Taxonomy" id="2678616"/>
    <lineage>
        <taxon>Bacteria</taxon>
        <taxon>Bacillati</taxon>
        <taxon>Actinomycetota</taxon>
        <taxon>Actinomycetes</taxon>
        <taxon>Streptosporangiales</taxon>
        <taxon>Thermomonosporaceae</taxon>
        <taxon>Actinomadura</taxon>
    </lineage>
</organism>
<dbReference type="SUPFAM" id="SSF53335">
    <property type="entry name" value="S-adenosyl-L-methionine-dependent methyltransferases"/>
    <property type="match status" value="1"/>
</dbReference>
<dbReference type="Proteomes" id="UP000432015">
    <property type="component" value="Unassembled WGS sequence"/>
</dbReference>
<dbReference type="GO" id="GO:0008168">
    <property type="term" value="F:methyltransferase activity"/>
    <property type="evidence" value="ECO:0007669"/>
    <property type="project" value="UniProtKB-KW"/>
</dbReference>
<dbReference type="AlphaFoldDB" id="A0A7K1LBH3"/>
<dbReference type="InterPro" id="IPR029063">
    <property type="entry name" value="SAM-dependent_MTases_sf"/>
</dbReference>
<dbReference type="PIRSF" id="PIRSF017393">
    <property type="entry name" value="MTase_SAV2177"/>
    <property type="match status" value="1"/>
</dbReference>